<dbReference type="Proteomes" id="UP000436483">
    <property type="component" value="Unassembled WGS sequence"/>
</dbReference>
<proteinExistence type="predicted"/>
<dbReference type="RefSeq" id="WP_160883104.1">
    <property type="nucleotide sequence ID" value="NZ_WURB01000002.1"/>
</dbReference>
<name>A0A7X3MP90_9HYPH</name>
<dbReference type="EMBL" id="WURB01000002">
    <property type="protein sequence ID" value="MXQ10495.1"/>
    <property type="molecule type" value="Genomic_DNA"/>
</dbReference>
<sequence>MAQGFSHYLQQVAAHLPDEAAQLVQGDLNLTLLDWYTDGIPAEEAAARIRRSAGWT</sequence>
<keyword evidence="2" id="KW-1185">Reference proteome</keyword>
<evidence type="ECO:0000313" key="1">
    <source>
        <dbReference type="EMBL" id="MXQ10495.1"/>
    </source>
</evidence>
<dbReference type="OrthoDB" id="9900955at2"/>
<organism evidence="1 2">
    <name type="scientific">Microvirga makkahensis</name>
    <dbReference type="NCBI Taxonomy" id="1128670"/>
    <lineage>
        <taxon>Bacteria</taxon>
        <taxon>Pseudomonadati</taxon>
        <taxon>Pseudomonadota</taxon>
        <taxon>Alphaproteobacteria</taxon>
        <taxon>Hyphomicrobiales</taxon>
        <taxon>Methylobacteriaceae</taxon>
        <taxon>Microvirga</taxon>
    </lineage>
</organism>
<evidence type="ECO:0000313" key="2">
    <source>
        <dbReference type="Proteomes" id="UP000436483"/>
    </source>
</evidence>
<protein>
    <submittedName>
        <fullName evidence="1">Uncharacterized protein</fullName>
    </submittedName>
</protein>
<accession>A0A7X3MP90</accession>
<dbReference type="AlphaFoldDB" id="A0A7X3MP90"/>
<reference evidence="1 2" key="2">
    <citation type="submission" date="2020-01" db="EMBL/GenBank/DDBJ databases">
        <title>Microvirga sp. nov., an arsenate reduction bacterium isolated from Tibet hotspring sediments.</title>
        <authorList>
            <person name="Xian W.-D."/>
            <person name="Li W.-J."/>
        </authorList>
    </citation>
    <scope>NUCLEOTIDE SEQUENCE [LARGE SCALE GENOMIC DNA]</scope>
    <source>
        <strain evidence="1 2">KCTC 23863</strain>
    </source>
</reference>
<gene>
    <name evidence="1" type="ORF">GR328_03280</name>
</gene>
<comment type="caution">
    <text evidence="1">The sequence shown here is derived from an EMBL/GenBank/DDBJ whole genome shotgun (WGS) entry which is preliminary data.</text>
</comment>
<reference evidence="1 2" key="1">
    <citation type="submission" date="2019-12" db="EMBL/GenBank/DDBJ databases">
        <authorList>
            <person name="Yuan C.-G."/>
        </authorList>
    </citation>
    <scope>NUCLEOTIDE SEQUENCE [LARGE SCALE GENOMIC DNA]</scope>
    <source>
        <strain evidence="1 2">KCTC 23863</strain>
    </source>
</reference>